<reference evidence="5" key="1">
    <citation type="submission" date="2020-11" db="EMBL/GenBank/DDBJ databases">
        <title>Nocardia NEAU-351.nov., a novel actinomycete isolated from the cow dung.</title>
        <authorList>
            <person name="Zhang X."/>
        </authorList>
    </citation>
    <scope>NUCLEOTIDE SEQUENCE</scope>
    <source>
        <strain evidence="5">NEAU-351</strain>
    </source>
</reference>
<dbReference type="AlphaFoldDB" id="A0A931IGK0"/>
<keyword evidence="1" id="KW-0547">Nucleotide-binding</keyword>
<evidence type="ECO:0000313" key="5">
    <source>
        <dbReference type="EMBL" id="MBH0781149.1"/>
    </source>
</evidence>
<evidence type="ECO:0000259" key="4">
    <source>
        <dbReference type="Pfam" id="PF13191"/>
    </source>
</evidence>
<feature type="compositionally biased region" description="Polar residues" evidence="3">
    <location>
        <begin position="83"/>
        <end position="94"/>
    </location>
</feature>
<feature type="compositionally biased region" description="Polar residues" evidence="3">
    <location>
        <begin position="51"/>
        <end position="60"/>
    </location>
</feature>
<feature type="region of interest" description="Disordered" evidence="3">
    <location>
        <begin position="16"/>
        <end position="182"/>
    </location>
</feature>
<evidence type="ECO:0000256" key="3">
    <source>
        <dbReference type="SAM" id="MobiDB-lite"/>
    </source>
</evidence>
<keyword evidence="6" id="KW-1185">Reference proteome</keyword>
<keyword evidence="2" id="KW-0067">ATP-binding</keyword>
<dbReference type="EMBL" id="JADMLG010000021">
    <property type="protein sequence ID" value="MBH0781149.1"/>
    <property type="molecule type" value="Genomic_DNA"/>
</dbReference>
<dbReference type="Gene3D" id="3.40.50.300">
    <property type="entry name" value="P-loop containing nucleotide triphosphate hydrolases"/>
    <property type="match status" value="1"/>
</dbReference>
<evidence type="ECO:0000313" key="6">
    <source>
        <dbReference type="Proteomes" id="UP000655751"/>
    </source>
</evidence>
<accession>A0A931IGK0</accession>
<gene>
    <name evidence="5" type="ORF">IT779_33235</name>
</gene>
<dbReference type="Pfam" id="PF13191">
    <property type="entry name" value="AAA_16"/>
    <property type="match status" value="1"/>
</dbReference>
<feature type="compositionally biased region" description="Polar residues" evidence="3">
    <location>
        <begin position="107"/>
        <end position="130"/>
    </location>
</feature>
<dbReference type="GO" id="GO:0005524">
    <property type="term" value="F:ATP binding"/>
    <property type="evidence" value="ECO:0007669"/>
    <property type="project" value="UniProtKB-KW"/>
</dbReference>
<evidence type="ECO:0000256" key="2">
    <source>
        <dbReference type="ARBA" id="ARBA00022840"/>
    </source>
</evidence>
<sequence>MSDELGVDPTPALRKLESDILAHAPELTPDLTQSAAGTTGVRDAAPRGNGATPTRDTSGDASEGFTPPTARDSATVDTREGSPRSSGNTATPNTADFGRSTPPDSAGFTSPNAGDTAASHTTGAAPSNSGIAEPTADVAGSTKGGHTPSYAGSGVSPDAGGTIPLGTNGFDSRSTAGDQAGAARFAERREFAGRETELATLTRIADTVATEGLRLVWIAAEAGGGKSTLAQTLAARLIAQRWTVAVAHCPEVDGAPAAWAWRELLGGLGHGADVDDPFGIAREVVAACRGHRDGVLLVVDDAHRADSATLQVLRQTIAWMRELPVLVVATFRPSEAGAELPATAAALISVTADRLELAGLSDDGIVEVAGSAGLAEPDPATVELLRERTGGNPLFVRELAKWIASNGPRDAHTSVPSGIRDVLLRRVDRLPADVGRMLRLISVCGRGVAIDTLLALWSDAGAADEDQLLDAVDTAVVAGLLRADADRVDFQHVLVRDAVHDSVPALRRRRMHWRTLSYLESLPRPDLDELAFHAAHGASPATTEQAIAHVEAAARARFESGFRADSAPLWRDAVALRDGAGHDATPADRACLVAALCALVTALAHRGEVAEARGRRGRALALAEGDERLVRLALTCWRTPRIWTTRQQRLPDTQMTAALSRALPAATGVDRVLLLVTAVFEFEGNDGPFALACATEAVELVRGIDDPEATCAALNALAFMALGPDLKDRLPDITRAFLDAAGESGNVAYLAAAHYYRFLAYLSRGDLLAASTEVTRALETASSGRVGELIVVLSAFDAVLDVLRGDLDGAAARYAALAARLSAAGLANAAEIGLVGEMVVAWFRGSLAHLAEPLAEQYKHAPQTISWVYVLALVDAGREAEARVIAERDHEVSRDFYWTAMSAFHARALVRLGMRDRAAELYRELRHCAGTVAGLDSASVAMGPMDTVLAELADLLGDPEAAAAHRAGARRVDAEIAASLAALDAHR</sequence>
<dbReference type="PANTHER" id="PTHR16305">
    <property type="entry name" value="TESTICULAR SOLUBLE ADENYLYL CYCLASE"/>
    <property type="match status" value="1"/>
</dbReference>
<feature type="domain" description="Orc1-like AAA ATPase" evidence="4">
    <location>
        <begin position="190"/>
        <end position="328"/>
    </location>
</feature>
<protein>
    <submittedName>
        <fullName evidence="5">AAA family ATPase</fullName>
    </submittedName>
</protein>
<name>A0A931IGK0_9NOCA</name>
<dbReference type="Proteomes" id="UP000655751">
    <property type="component" value="Unassembled WGS sequence"/>
</dbReference>
<organism evidence="5 6">
    <name type="scientific">Nocardia bovistercoris</name>
    <dbReference type="NCBI Taxonomy" id="2785916"/>
    <lineage>
        <taxon>Bacteria</taxon>
        <taxon>Bacillati</taxon>
        <taxon>Actinomycetota</taxon>
        <taxon>Actinomycetes</taxon>
        <taxon>Mycobacteriales</taxon>
        <taxon>Nocardiaceae</taxon>
        <taxon>Nocardia</taxon>
    </lineage>
</organism>
<proteinExistence type="predicted"/>
<dbReference type="SUPFAM" id="SSF52540">
    <property type="entry name" value="P-loop containing nucleoside triphosphate hydrolases"/>
    <property type="match status" value="1"/>
</dbReference>
<comment type="caution">
    <text evidence="5">The sequence shown here is derived from an EMBL/GenBank/DDBJ whole genome shotgun (WGS) entry which is preliminary data.</text>
</comment>
<dbReference type="InterPro" id="IPR041664">
    <property type="entry name" value="AAA_16"/>
</dbReference>
<dbReference type="GO" id="GO:0005737">
    <property type="term" value="C:cytoplasm"/>
    <property type="evidence" value="ECO:0007669"/>
    <property type="project" value="TreeGrafter"/>
</dbReference>
<dbReference type="GO" id="GO:0004016">
    <property type="term" value="F:adenylate cyclase activity"/>
    <property type="evidence" value="ECO:0007669"/>
    <property type="project" value="TreeGrafter"/>
</dbReference>
<dbReference type="InterPro" id="IPR027417">
    <property type="entry name" value="P-loop_NTPase"/>
</dbReference>
<dbReference type="PANTHER" id="PTHR16305:SF28">
    <property type="entry name" value="GUANYLATE CYCLASE DOMAIN-CONTAINING PROTEIN"/>
    <property type="match status" value="1"/>
</dbReference>
<evidence type="ECO:0000256" key="1">
    <source>
        <dbReference type="ARBA" id="ARBA00022741"/>
    </source>
</evidence>